<gene>
    <name evidence="2" type="ORF">PSHT_08506</name>
</gene>
<dbReference type="OrthoDB" id="10542281at2759"/>
<keyword evidence="3" id="KW-1185">Reference proteome</keyword>
<reference evidence="3" key="3">
    <citation type="journal article" date="2018" name="Mol. Plant Microbe Interact.">
        <title>Genome sequence resources for the wheat stripe rust pathogen (Puccinia striiformis f. sp. tritici) and the barley stripe rust pathogen (Puccinia striiformis f. sp. hordei).</title>
        <authorList>
            <person name="Xia C."/>
            <person name="Wang M."/>
            <person name="Yin C."/>
            <person name="Cornejo O.E."/>
            <person name="Hulbert S.H."/>
            <person name="Chen X."/>
        </authorList>
    </citation>
    <scope>NUCLEOTIDE SEQUENCE [LARGE SCALE GENOMIC DNA]</scope>
    <source>
        <strain evidence="3">93TX-2</strain>
    </source>
</reference>
<evidence type="ECO:0000256" key="1">
    <source>
        <dbReference type="SAM" id="MobiDB-lite"/>
    </source>
</evidence>
<sequence>MFLFYVIVKVNTARSGKYVAQVNSVWKSGASFFAHVTRLQQSKINDFYMMREFTKTSTTCSIKVKDIVATLNLQHNCHDGKCTIEKTKVTRVERQETDVEEHRQMANLSVIEIDTEDIVTAMAKGHLKWKSHCQKTMPRKKKRVGKKMVDMSSDEEWGSSGEIN</sequence>
<evidence type="ECO:0000313" key="2">
    <source>
        <dbReference type="EMBL" id="POW11283.1"/>
    </source>
</evidence>
<dbReference type="Proteomes" id="UP000238274">
    <property type="component" value="Unassembled WGS sequence"/>
</dbReference>
<dbReference type="AlphaFoldDB" id="A0A2S4VP70"/>
<feature type="compositionally biased region" description="Basic residues" evidence="1">
    <location>
        <begin position="136"/>
        <end position="146"/>
    </location>
</feature>
<comment type="caution">
    <text evidence="2">The sequence shown here is derived from an EMBL/GenBank/DDBJ whole genome shotgun (WGS) entry which is preliminary data.</text>
</comment>
<proteinExistence type="predicted"/>
<dbReference type="VEuPathDB" id="FungiDB:PSTT_15818"/>
<evidence type="ECO:0000313" key="3">
    <source>
        <dbReference type="Proteomes" id="UP000238274"/>
    </source>
</evidence>
<accession>A0A2S4VP70</accession>
<reference evidence="3" key="2">
    <citation type="journal article" date="2018" name="BMC Genomics">
        <title>Genomic insights into host adaptation between the wheat stripe rust pathogen (Puccinia striiformis f. sp. tritici) and the barley stripe rust pathogen (Puccinia striiformis f. sp. hordei).</title>
        <authorList>
            <person name="Xia C."/>
            <person name="Wang M."/>
            <person name="Yin C."/>
            <person name="Cornejo O.E."/>
            <person name="Hulbert S.H."/>
            <person name="Chen X."/>
        </authorList>
    </citation>
    <scope>NUCLEOTIDE SEQUENCE [LARGE SCALE GENOMIC DNA]</scope>
    <source>
        <strain evidence="3">93TX-2</strain>
    </source>
</reference>
<dbReference type="EMBL" id="PKSM01000112">
    <property type="protein sequence ID" value="POW11283.1"/>
    <property type="molecule type" value="Genomic_DNA"/>
</dbReference>
<feature type="region of interest" description="Disordered" evidence="1">
    <location>
        <begin position="136"/>
        <end position="164"/>
    </location>
</feature>
<dbReference type="VEuPathDB" id="FungiDB:PSHT_08506"/>
<reference evidence="2 3" key="1">
    <citation type="submission" date="2017-12" db="EMBL/GenBank/DDBJ databases">
        <title>Gene loss provides genomic basis for host adaptation in cereal stripe rust fungi.</title>
        <authorList>
            <person name="Xia C."/>
        </authorList>
    </citation>
    <scope>NUCLEOTIDE SEQUENCE [LARGE SCALE GENOMIC DNA]</scope>
    <source>
        <strain evidence="2 3">93TX-2</strain>
    </source>
</reference>
<name>A0A2S4VP70_9BASI</name>
<organism evidence="2 3">
    <name type="scientific">Puccinia striiformis</name>
    <dbReference type="NCBI Taxonomy" id="27350"/>
    <lineage>
        <taxon>Eukaryota</taxon>
        <taxon>Fungi</taxon>
        <taxon>Dikarya</taxon>
        <taxon>Basidiomycota</taxon>
        <taxon>Pucciniomycotina</taxon>
        <taxon>Pucciniomycetes</taxon>
        <taxon>Pucciniales</taxon>
        <taxon>Pucciniaceae</taxon>
        <taxon>Puccinia</taxon>
    </lineage>
</organism>
<protein>
    <submittedName>
        <fullName evidence="2">Uncharacterized protein</fullName>
    </submittedName>
</protein>